<protein>
    <submittedName>
        <fullName evidence="2">Uncharacterized protein</fullName>
    </submittedName>
</protein>
<dbReference type="PROSITE" id="PS51257">
    <property type="entry name" value="PROKAR_LIPOPROTEIN"/>
    <property type="match status" value="1"/>
</dbReference>
<dbReference type="RefSeq" id="WP_012414841.1">
    <property type="nucleotide sequence ID" value="NC_010644.1"/>
</dbReference>
<dbReference type="HOGENOM" id="CLU_1439029_0_0_0"/>
<name>B2KC99_ELUMP</name>
<evidence type="ECO:0000313" key="3">
    <source>
        <dbReference type="Proteomes" id="UP000001029"/>
    </source>
</evidence>
<evidence type="ECO:0000313" key="2">
    <source>
        <dbReference type="EMBL" id="ACC98226.1"/>
    </source>
</evidence>
<sequence>MKKILTAVALVAALSCGLFAANSAGKILLENQNNATYSPANAYYYVLNSEDWQLGQSQAFYKVSEFYENDFHDPDGIDYDYEGKIEFSFTPVKTDKGLSLRVTSKMINTDGLCLKDSFIKVVESAEGVNVVFTSGGTWINRTAKSKTFKVLIPLSKDEVIKEFLSEHVKATQKDNAVKEKIASQISAL</sequence>
<accession>B2KC99</accession>
<dbReference type="KEGG" id="emi:Emin_0671"/>
<evidence type="ECO:0000256" key="1">
    <source>
        <dbReference type="SAM" id="SignalP"/>
    </source>
</evidence>
<dbReference type="AlphaFoldDB" id="B2KC99"/>
<dbReference type="EMBL" id="CP001055">
    <property type="protein sequence ID" value="ACC98226.1"/>
    <property type="molecule type" value="Genomic_DNA"/>
</dbReference>
<feature type="chain" id="PRO_5002780045" evidence="1">
    <location>
        <begin position="21"/>
        <end position="188"/>
    </location>
</feature>
<organism evidence="2 3">
    <name type="scientific">Elusimicrobium minutum (strain Pei191)</name>
    <dbReference type="NCBI Taxonomy" id="445932"/>
    <lineage>
        <taxon>Bacteria</taxon>
        <taxon>Pseudomonadati</taxon>
        <taxon>Elusimicrobiota</taxon>
        <taxon>Elusimicrobia</taxon>
        <taxon>Elusimicrobiales</taxon>
        <taxon>Elusimicrobiaceae</taxon>
        <taxon>Elusimicrobium</taxon>
    </lineage>
</organism>
<keyword evidence="1" id="KW-0732">Signal</keyword>
<dbReference type="Proteomes" id="UP000001029">
    <property type="component" value="Chromosome"/>
</dbReference>
<feature type="signal peptide" evidence="1">
    <location>
        <begin position="1"/>
        <end position="20"/>
    </location>
</feature>
<reference evidence="2 3" key="1">
    <citation type="journal article" date="2009" name="Appl. Environ. Microbiol.">
        <title>Genomic analysis of 'Elusimicrobium minutum,' the first cultivated representative of the phylum 'Elusimicrobia' (formerly termite group 1).</title>
        <authorList>
            <person name="Herlemann D.P.R."/>
            <person name="Geissinger O."/>
            <person name="Ikeda-Ohtsubo W."/>
            <person name="Kunin V."/>
            <person name="Sun H."/>
            <person name="Lapidus A."/>
            <person name="Hugenholtz P."/>
            <person name="Brune A."/>
        </authorList>
    </citation>
    <scope>NUCLEOTIDE SEQUENCE [LARGE SCALE GENOMIC DNA]</scope>
    <source>
        <strain evidence="2 3">Pei191</strain>
    </source>
</reference>
<proteinExistence type="predicted"/>
<keyword evidence="3" id="KW-1185">Reference proteome</keyword>
<gene>
    <name evidence="2" type="ordered locus">Emin_0671</name>
</gene>